<proteinExistence type="evidence at transcript level"/>
<dbReference type="PANTHER" id="PTHR45902:SF1">
    <property type="entry name" value="LATROPHILIN RECEPTOR-LIKE PROTEIN A"/>
    <property type="match status" value="1"/>
</dbReference>
<organism evidence="1">
    <name type="scientific">Coptotermes formosanus</name>
    <name type="common">Formosan subterranean termite</name>
    <dbReference type="NCBI Taxonomy" id="36987"/>
    <lineage>
        <taxon>Eukaryota</taxon>
        <taxon>Metazoa</taxon>
        <taxon>Ecdysozoa</taxon>
        <taxon>Arthropoda</taxon>
        <taxon>Hexapoda</taxon>
        <taxon>Insecta</taxon>
        <taxon>Pterygota</taxon>
        <taxon>Neoptera</taxon>
        <taxon>Polyneoptera</taxon>
        <taxon>Dictyoptera</taxon>
        <taxon>Blattodea</taxon>
        <taxon>Blattoidea</taxon>
        <taxon>Termitoidae</taxon>
        <taxon>Rhinotermitidae</taxon>
        <taxon>Coptotermes</taxon>
    </lineage>
</organism>
<evidence type="ECO:0000313" key="1">
    <source>
        <dbReference type="EMBL" id="AGM32356.1"/>
    </source>
</evidence>
<keyword evidence="1" id="KW-0675">Receptor</keyword>
<name>R4UVT5_COPFO</name>
<dbReference type="InterPro" id="IPR053231">
    <property type="entry name" value="GPCR_LN-TM7"/>
</dbReference>
<accession>R4UVT5</accession>
<protein>
    <submittedName>
        <fullName evidence="1">Class B secretin-like G-protein coupled receptor</fullName>
    </submittedName>
</protein>
<dbReference type="PANTHER" id="PTHR45902">
    <property type="entry name" value="LATROPHILIN RECEPTOR-LIKE PROTEIN A"/>
    <property type="match status" value="1"/>
</dbReference>
<sequence>MGVARRQEVRPYFCMQAEMYRWKLAERRPALLFITVILTTPTVCHVLPIEPTTWPLEPDCKQGLQNVTICACDPQCAQYADCCRSSTYFVPEKQRLGASPFTCNNLFGNEMYVMTRCPPDWTDNDTRNRCQHPDGSYRDPLLDAPVTSFSTNITYQNWHCAYCHGDLDAATTAIWDASFTCMGSYRTISLSDETLAEHLSFNPLTSSWDMNISLSTFDMKPSMSTPAYTPRGKDNNTQEMHSNCFLRFTAPAMELPARRFNSDVTSTCSERWEDNGVKTHCEAYTARVCSGFSTYRNHHCLLCNDVVVPQPCFVLAGPAFPGSFVSIAAAIPPSFTVLLDWRRLKRGVCASSEIYDPLACVCRKVFM</sequence>
<dbReference type="AlphaFoldDB" id="R4UVT5"/>
<reference evidence="1" key="1">
    <citation type="submission" date="2013-02" db="EMBL/GenBank/DDBJ databases">
        <title>Immune-Related transcriptome of Coptotermes formosanus Shiraki workers: the defense mechanism.</title>
        <authorList>
            <person name="Hussain A."/>
            <person name="Li Y.F."/>
            <person name="Cheng Y."/>
            <person name="Liu Y."/>
            <person name="Chen C.C."/>
            <person name="Wen S.Y."/>
        </authorList>
    </citation>
    <scope>NUCLEOTIDE SEQUENCE</scope>
</reference>
<dbReference type="EMBL" id="KC571857">
    <property type="protein sequence ID" value="AGM32356.1"/>
    <property type="molecule type" value="mRNA"/>
</dbReference>